<feature type="non-terminal residue" evidence="1">
    <location>
        <position position="110"/>
    </location>
</feature>
<organism evidence="1 2">
    <name type="scientific">Colletotrichum asianum</name>
    <dbReference type="NCBI Taxonomy" id="702518"/>
    <lineage>
        <taxon>Eukaryota</taxon>
        <taxon>Fungi</taxon>
        <taxon>Dikarya</taxon>
        <taxon>Ascomycota</taxon>
        <taxon>Pezizomycotina</taxon>
        <taxon>Sordariomycetes</taxon>
        <taxon>Hypocreomycetidae</taxon>
        <taxon>Glomerellales</taxon>
        <taxon>Glomerellaceae</taxon>
        <taxon>Colletotrichum</taxon>
        <taxon>Colletotrichum gloeosporioides species complex</taxon>
    </lineage>
</organism>
<dbReference type="EMBL" id="WOWK01000109">
    <property type="protein sequence ID" value="KAF0318515.1"/>
    <property type="molecule type" value="Genomic_DNA"/>
</dbReference>
<name>A0A8H3W2Z7_9PEZI</name>
<dbReference type="AlphaFoldDB" id="A0A8H3W2Z7"/>
<reference evidence="1 2" key="1">
    <citation type="submission" date="2019-12" db="EMBL/GenBank/DDBJ databases">
        <title>A genome sequence resource for the geographically widespread anthracnose pathogen Colletotrichum asianum.</title>
        <authorList>
            <person name="Meng Y."/>
        </authorList>
    </citation>
    <scope>NUCLEOTIDE SEQUENCE [LARGE SCALE GENOMIC DNA]</scope>
    <source>
        <strain evidence="1 2">ICMP 18580</strain>
    </source>
</reference>
<comment type="caution">
    <text evidence="1">The sequence shown here is derived from an EMBL/GenBank/DDBJ whole genome shotgun (WGS) entry which is preliminary data.</text>
</comment>
<protein>
    <submittedName>
        <fullName evidence="1">Uncharacterized protein</fullName>
    </submittedName>
</protein>
<sequence length="110" mass="13006">YRNLLVLKIIIYKTLNITLIEKVPLLKKVIKNSNILSRNKTLNLKNKYIKNLRKILKKILTLKKFKNFKKNLILFKLLLILLLPLLEDNKNLNLIPLLLIIVPLDSLSYF</sequence>
<gene>
    <name evidence="1" type="ORF">GQ607_014308</name>
</gene>
<evidence type="ECO:0000313" key="1">
    <source>
        <dbReference type="EMBL" id="KAF0318515.1"/>
    </source>
</evidence>
<proteinExistence type="predicted"/>
<keyword evidence="2" id="KW-1185">Reference proteome</keyword>
<dbReference type="Proteomes" id="UP000434172">
    <property type="component" value="Unassembled WGS sequence"/>
</dbReference>
<evidence type="ECO:0000313" key="2">
    <source>
        <dbReference type="Proteomes" id="UP000434172"/>
    </source>
</evidence>
<accession>A0A8H3W2Z7</accession>